<dbReference type="EMBL" id="QEHR01000002">
    <property type="protein sequence ID" value="PVW16240.1"/>
    <property type="molecule type" value="Genomic_DNA"/>
</dbReference>
<comment type="caution">
    <text evidence="3">The sequence shown here is derived from an EMBL/GenBank/DDBJ whole genome shotgun (WGS) entry which is preliminary data.</text>
</comment>
<organism evidence="3 4">
    <name type="scientific">Marixanthomonas spongiae</name>
    <dbReference type="NCBI Taxonomy" id="2174845"/>
    <lineage>
        <taxon>Bacteria</taxon>
        <taxon>Pseudomonadati</taxon>
        <taxon>Bacteroidota</taxon>
        <taxon>Flavobacteriia</taxon>
        <taxon>Flavobacteriales</taxon>
        <taxon>Flavobacteriaceae</taxon>
        <taxon>Marixanthomonas</taxon>
    </lineage>
</organism>
<feature type="domain" description="Bacterial spore germination immunoglobulin-like" evidence="2">
    <location>
        <begin position="236"/>
        <end position="320"/>
    </location>
</feature>
<dbReference type="OrthoDB" id="7629918at2"/>
<proteinExistence type="predicted"/>
<gene>
    <name evidence="3" type="ORF">DDV96_02935</name>
</gene>
<evidence type="ECO:0000313" key="4">
    <source>
        <dbReference type="Proteomes" id="UP000245962"/>
    </source>
</evidence>
<accession>A0A2U0I5F5</accession>
<dbReference type="Pfam" id="PF10648">
    <property type="entry name" value="Gmad2"/>
    <property type="match status" value="1"/>
</dbReference>
<dbReference type="AlphaFoldDB" id="A0A2U0I5F5"/>
<dbReference type="Proteomes" id="UP000245962">
    <property type="component" value="Unassembled WGS sequence"/>
</dbReference>
<dbReference type="InterPro" id="IPR018911">
    <property type="entry name" value="Gmad2_Ig-like_dom"/>
</dbReference>
<keyword evidence="4" id="KW-1185">Reference proteome</keyword>
<evidence type="ECO:0000313" key="3">
    <source>
        <dbReference type="EMBL" id="PVW16240.1"/>
    </source>
</evidence>
<sequence length="340" mass="38117">MKNFTIYILIILVCFGCADTNKKKPTGTEGARDPNNEPTESKQYQNTQWQLQASVPPQYGILESKLPGDVPIINFYSKTTKKNPPFVYHEAPNLSYIAVLPKGFGTETPNGKQQPLSKWDGRLATGFDLNKEKSTVFLLENGEPWAYMLTPASLPNDWNEYGTIFVHVSVTDFEGKCSTKNNTEKPMEECEVLGGTDRIAFYGTVDAASKNELHDILKSLQFISTEDVETPISDLIKVEKPLPNIEVSSPLTVKGRARGYWFFEGTAGLRLEDKDGKTLAESHVKTKNGWMTEDFVPFSGTLTFDAPNDARGYLVFERANPSGKPENEREYRLPVIFPPR</sequence>
<protein>
    <recommendedName>
        <fullName evidence="2">Bacterial spore germination immunoglobulin-like domain-containing protein</fullName>
    </recommendedName>
</protein>
<feature type="region of interest" description="Disordered" evidence="1">
    <location>
        <begin position="23"/>
        <end position="44"/>
    </location>
</feature>
<evidence type="ECO:0000259" key="2">
    <source>
        <dbReference type="Pfam" id="PF10648"/>
    </source>
</evidence>
<evidence type="ECO:0000256" key="1">
    <source>
        <dbReference type="SAM" id="MobiDB-lite"/>
    </source>
</evidence>
<dbReference type="RefSeq" id="WP_116693258.1">
    <property type="nucleotide sequence ID" value="NZ_QEHR01000002.1"/>
</dbReference>
<reference evidence="3 4" key="1">
    <citation type="submission" date="2018-04" db="EMBL/GenBank/DDBJ databases">
        <title>Marixanthomonas spongiae HN-E44 sp. nov., isolated from a marine sponge.</title>
        <authorList>
            <person name="Luo L."/>
            <person name="Zhuang L."/>
        </authorList>
    </citation>
    <scope>NUCLEOTIDE SEQUENCE [LARGE SCALE GENOMIC DNA]</scope>
    <source>
        <strain evidence="3 4">HN-E44</strain>
    </source>
</reference>
<name>A0A2U0I5F5_9FLAO</name>